<dbReference type="EMBL" id="CP088295">
    <property type="protein sequence ID" value="UUY01823.1"/>
    <property type="molecule type" value="Genomic_DNA"/>
</dbReference>
<evidence type="ECO:0000313" key="2">
    <source>
        <dbReference type="EMBL" id="UUY01823.1"/>
    </source>
</evidence>
<protein>
    <submittedName>
        <fullName evidence="2">Uncharacterized protein</fullName>
    </submittedName>
</protein>
<gene>
    <name evidence="2" type="ORF">LRS13_13935</name>
</gene>
<feature type="compositionally biased region" description="Basic and acidic residues" evidence="1">
    <location>
        <begin position="214"/>
        <end position="229"/>
    </location>
</feature>
<feature type="region of interest" description="Disordered" evidence="1">
    <location>
        <begin position="180"/>
        <end position="238"/>
    </location>
</feature>
<evidence type="ECO:0000256" key="1">
    <source>
        <dbReference type="SAM" id="MobiDB-lite"/>
    </source>
</evidence>
<feature type="region of interest" description="Disordered" evidence="1">
    <location>
        <begin position="333"/>
        <end position="387"/>
    </location>
</feature>
<accession>A0ABY5PB46</accession>
<feature type="compositionally biased region" description="Basic residues" evidence="1">
    <location>
        <begin position="334"/>
        <end position="344"/>
    </location>
</feature>
<keyword evidence="3" id="KW-1185">Reference proteome</keyword>
<reference evidence="3" key="1">
    <citation type="submission" date="2021-11" db="EMBL/GenBank/DDBJ databases">
        <title>Cultivation dependent microbiological survey of springs from the worlds oldest radium mine currently devoted to the extraction of radon-saturated water.</title>
        <authorList>
            <person name="Kapinusova G."/>
            <person name="Smrhova T."/>
            <person name="Strejcek M."/>
            <person name="Suman J."/>
            <person name="Jani K."/>
            <person name="Pajer P."/>
            <person name="Uhlik O."/>
        </authorList>
    </citation>
    <scope>NUCLEOTIDE SEQUENCE [LARGE SCALE GENOMIC DNA]</scope>
    <source>
        <strain evidence="3">J379</strain>
    </source>
</reference>
<proteinExistence type="predicted"/>
<organism evidence="2 3">
    <name type="scientific">Svornostia abyssi</name>
    <dbReference type="NCBI Taxonomy" id="2898438"/>
    <lineage>
        <taxon>Bacteria</taxon>
        <taxon>Bacillati</taxon>
        <taxon>Actinomycetota</taxon>
        <taxon>Thermoleophilia</taxon>
        <taxon>Solirubrobacterales</taxon>
        <taxon>Baekduiaceae</taxon>
        <taxon>Svornostia</taxon>
    </lineage>
</organism>
<feature type="region of interest" description="Disordered" evidence="1">
    <location>
        <begin position="284"/>
        <end position="311"/>
    </location>
</feature>
<dbReference type="Proteomes" id="UP001058860">
    <property type="component" value="Chromosome"/>
</dbReference>
<feature type="compositionally biased region" description="Basic residues" evidence="1">
    <location>
        <begin position="375"/>
        <end position="387"/>
    </location>
</feature>
<evidence type="ECO:0000313" key="3">
    <source>
        <dbReference type="Proteomes" id="UP001058860"/>
    </source>
</evidence>
<feature type="compositionally biased region" description="Basic residues" evidence="1">
    <location>
        <begin position="291"/>
        <end position="308"/>
    </location>
</feature>
<dbReference type="RefSeq" id="WP_353862369.1">
    <property type="nucleotide sequence ID" value="NZ_CP088295.1"/>
</dbReference>
<name>A0ABY5PB46_9ACTN</name>
<sequence length="387" mass="40620">MSRLTDERGQSTLEYVAVVALLAVLVTAVGAAAMAPTYVNAAVGGFQRALCIVTGRECRSLDEQACVVRSNSERNALTATIAFVRLEDGRLLLQERLSDGRIRITVTDTNGIGGEVGAGVTAGVNLGGVKLDASAAANASLLGLFGRGKSYTVRNAGEAQRLARQIESGDARDADVTFHEGGLRGNASASADLEASIGGTVDGGKSGKRKRKGKEGEDGSSEEKGKEFNSDPVAQASAGVEASLEAAVGHRKDRRTGETTWYLRGDAEVSASASASVMAAGKAGAEAPANARRRPLGYHRQARPHRRDRSACDLRRRSGIFRVRRWAQWVGRRASARGRGHGRPGRSGDPRGAARVRRGEGPVDAEGPGPGGVRPRSHRSPVLRGGR</sequence>